<reference evidence="1 2" key="1">
    <citation type="journal article" date="2023" name="Nucleic Acids Res.">
        <title>The hologenome of Daphnia magna reveals possible DNA methylation and microbiome-mediated evolution of the host genome.</title>
        <authorList>
            <person name="Chaturvedi A."/>
            <person name="Li X."/>
            <person name="Dhandapani V."/>
            <person name="Marshall H."/>
            <person name="Kissane S."/>
            <person name="Cuenca-Cambronero M."/>
            <person name="Asole G."/>
            <person name="Calvet F."/>
            <person name="Ruiz-Romero M."/>
            <person name="Marangio P."/>
            <person name="Guigo R."/>
            <person name="Rago D."/>
            <person name="Mirbahai L."/>
            <person name="Eastwood N."/>
            <person name="Colbourne J.K."/>
            <person name="Zhou J."/>
            <person name="Mallon E."/>
            <person name="Orsini L."/>
        </authorList>
    </citation>
    <scope>NUCLEOTIDE SEQUENCE [LARGE SCALE GENOMIC DNA]</scope>
    <source>
        <strain evidence="1">LRV0_1</strain>
    </source>
</reference>
<sequence>MKSRDLTSIALFNSSNPNGNELDRKATCSQSQLKGVYGFVRHGTRRSTRKEEAVKIRQDNLHDTTTTSNKITSDKNQTNKMFFKKLYVSLATGKDALWYSQVKGMAHYGIMGPAGDAFHLPQSPILSNPSTNPAVQFESFNFLIGEILPPPRRKEFMPVFCVTGKSGNKRRTQMLLV</sequence>
<name>A0ABR0AWM9_9CRUS</name>
<dbReference type="Proteomes" id="UP001234178">
    <property type="component" value="Unassembled WGS sequence"/>
</dbReference>
<evidence type="ECO:0000313" key="1">
    <source>
        <dbReference type="EMBL" id="KAK4029536.1"/>
    </source>
</evidence>
<dbReference type="EMBL" id="JAOYFB010000039">
    <property type="protein sequence ID" value="KAK4029536.1"/>
    <property type="molecule type" value="Genomic_DNA"/>
</dbReference>
<organism evidence="1 2">
    <name type="scientific">Daphnia magna</name>
    <dbReference type="NCBI Taxonomy" id="35525"/>
    <lineage>
        <taxon>Eukaryota</taxon>
        <taxon>Metazoa</taxon>
        <taxon>Ecdysozoa</taxon>
        <taxon>Arthropoda</taxon>
        <taxon>Crustacea</taxon>
        <taxon>Branchiopoda</taxon>
        <taxon>Diplostraca</taxon>
        <taxon>Cladocera</taxon>
        <taxon>Anomopoda</taxon>
        <taxon>Daphniidae</taxon>
        <taxon>Daphnia</taxon>
    </lineage>
</organism>
<evidence type="ECO:0000313" key="2">
    <source>
        <dbReference type="Proteomes" id="UP001234178"/>
    </source>
</evidence>
<protein>
    <submittedName>
        <fullName evidence="1">Uncharacterized protein</fullName>
    </submittedName>
</protein>
<keyword evidence="2" id="KW-1185">Reference proteome</keyword>
<comment type="caution">
    <text evidence="1">The sequence shown here is derived from an EMBL/GenBank/DDBJ whole genome shotgun (WGS) entry which is preliminary data.</text>
</comment>
<gene>
    <name evidence="1" type="ORF">OUZ56_022517</name>
</gene>
<accession>A0ABR0AWM9</accession>
<proteinExistence type="predicted"/>